<dbReference type="Gene3D" id="3.40.50.10320">
    <property type="entry name" value="LmbE-like"/>
    <property type="match status" value="1"/>
</dbReference>
<sequence>MDAVARSRHIAGAGTPAAAWRLAPELATAPSTTLDRLVPRGTRVAVVAPHPDDEILACGALLYMLARRGDAPLVVAVTDGEASHPGSTDWPPARLRAQRIRETETALACLGVARPRIERLGIPDGGVTAAEPMLAARLAALLRPGDLVITTWRHDGHPDHEATARACATAANGRQARLLQAPVWGWHWSAPGDGAMPWGQASKLTLPPDALARKRAALACFTSQVEGDASTGAAPILPAFAMERVLHPFELFFDCHD</sequence>
<dbReference type="GO" id="GO:0016811">
    <property type="term" value="F:hydrolase activity, acting on carbon-nitrogen (but not peptide) bonds, in linear amides"/>
    <property type="evidence" value="ECO:0007669"/>
    <property type="project" value="TreeGrafter"/>
</dbReference>
<organism evidence="1 2">
    <name type="scientific">Massilia oculi</name>
    <dbReference type="NCBI Taxonomy" id="945844"/>
    <lineage>
        <taxon>Bacteria</taxon>
        <taxon>Pseudomonadati</taxon>
        <taxon>Pseudomonadota</taxon>
        <taxon>Betaproteobacteria</taxon>
        <taxon>Burkholderiales</taxon>
        <taxon>Oxalobacteraceae</taxon>
        <taxon>Telluria group</taxon>
        <taxon>Massilia</taxon>
    </lineage>
</organism>
<proteinExistence type="predicted"/>
<name>A0A2S2DCN9_9BURK</name>
<evidence type="ECO:0000313" key="2">
    <source>
        <dbReference type="Proteomes" id="UP000245820"/>
    </source>
</evidence>
<dbReference type="KEGG" id="mtim:DIR46_00645"/>
<protein>
    <submittedName>
        <fullName evidence="1">Acetylglucosaminylphosphatidylinositol deacetylase</fullName>
    </submittedName>
</protein>
<dbReference type="PANTHER" id="PTHR12993:SF29">
    <property type="entry name" value="BLR3841 PROTEIN"/>
    <property type="match status" value="1"/>
</dbReference>
<dbReference type="Proteomes" id="UP000245820">
    <property type="component" value="Chromosome"/>
</dbReference>
<dbReference type="PANTHER" id="PTHR12993">
    <property type="entry name" value="N-ACETYLGLUCOSAMINYL-PHOSPHATIDYLINOSITOL DE-N-ACETYLASE-RELATED"/>
    <property type="match status" value="1"/>
</dbReference>
<accession>A0A2S2DCN9</accession>
<evidence type="ECO:0000313" key="1">
    <source>
        <dbReference type="EMBL" id="AWL03110.1"/>
    </source>
</evidence>
<dbReference type="EMBL" id="CP029343">
    <property type="protein sequence ID" value="AWL03110.1"/>
    <property type="molecule type" value="Genomic_DNA"/>
</dbReference>
<dbReference type="Pfam" id="PF02585">
    <property type="entry name" value="PIG-L"/>
    <property type="match status" value="1"/>
</dbReference>
<gene>
    <name evidence="1" type="ORF">DIR46_00645</name>
</gene>
<dbReference type="InterPro" id="IPR003737">
    <property type="entry name" value="GlcNAc_PI_deacetylase-related"/>
</dbReference>
<keyword evidence="2" id="KW-1185">Reference proteome</keyword>
<dbReference type="SUPFAM" id="SSF102588">
    <property type="entry name" value="LmbE-like"/>
    <property type="match status" value="1"/>
</dbReference>
<dbReference type="OrthoDB" id="9816564at2"/>
<dbReference type="InterPro" id="IPR024078">
    <property type="entry name" value="LmbE-like_dom_sf"/>
</dbReference>
<dbReference type="AlphaFoldDB" id="A0A2S2DCN9"/>
<dbReference type="RefSeq" id="WP_109343518.1">
    <property type="nucleotide sequence ID" value="NZ_CP029343.1"/>
</dbReference>
<reference evidence="1 2" key="1">
    <citation type="submission" date="2018-05" db="EMBL/GenBank/DDBJ databases">
        <title>Complete genome sequence of Massilia oculi sp. nov. CCUG 43427T (=DSM 26321T), the type strain of M. oculi, and comparison with genome sequences of other Massilia strains.</title>
        <authorList>
            <person name="Zhu B."/>
        </authorList>
    </citation>
    <scope>NUCLEOTIDE SEQUENCE [LARGE SCALE GENOMIC DNA]</scope>
    <source>
        <strain evidence="1 2">CCUG 43427</strain>
    </source>
</reference>